<gene>
    <name evidence="2" type="ORF">PCOR1329_LOCUS54427</name>
</gene>
<comment type="caution">
    <text evidence="2">The sequence shown here is derived from an EMBL/GenBank/DDBJ whole genome shotgun (WGS) entry which is preliminary data.</text>
</comment>
<proteinExistence type="predicted"/>
<name>A0ABN9V4B1_9DINO</name>
<protein>
    <submittedName>
        <fullName evidence="2">Uncharacterized protein</fullName>
    </submittedName>
</protein>
<evidence type="ECO:0000256" key="1">
    <source>
        <dbReference type="SAM" id="MobiDB-lite"/>
    </source>
</evidence>
<dbReference type="EMBL" id="CAUYUJ010016650">
    <property type="protein sequence ID" value="CAK0867502.1"/>
    <property type="molecule type" value="Genomic_DNA"/>
</dbReference>
<dbReference type="Proteomes" id="UP001189429">
    <property type="component" value="Unassembled WGS sequence"/>
</dbReference>
<reference evidence="2" key="1">
    <citation type="submission" date="2023-10" db="EMBL/GenBank/DDBJ databases">
        <authorList>
            <person name="Chen Y."/>
            <person name="Shah S."/>
            <person name="Dougan E. K."/>
            <person name="Thang M."/>
            <person name="Chan C."/>
        </authorList>
    </citation>
    <scope>NUCLEOTIDE SEQUENCE [LARGE SCALE GENOMIC DNA]</scope>
</reference>
<evidence type="ECO:0000313" key="3">
    <source>
        <dbReference type="Proteomes" id="UP001189429"/>
    </source>
</evidence>
<feature type="region of interest" description="Disordered" evidence="1">
    <location>
        <begin position="45"/>
        <end position="66"/>
    </location>
</feature>
<keyword evidence="3" id="KW-1185">Reference proteome</keyword>
<evidence type="ECO:0000313" key="2">
    <source>
        <dbReference type="EMBL" id="CAK0867502.1"/>
    </source>
</evidence>
<organism evidence="2 3">
    <name type="scientific">Prorocentrum cordatum</name>
    <dbReference type="NCBI Taxonomy" id="2364126"/>
    <lineage>
        <taxon>Eukaryota</taxon>
        <taxon>Sar</taxon>
        <taxon>Alveolata</taxon>
        <taxon>Dinophyceae</taxon>
        <taxon>Prorocentrales</taxon>
        <taxon>Prorocentraceae</taxon>
        <taxon>Prorocentrum</taxon>
    </lineage>
</organism>
<sequence length="84" mass="9070">MRSMKQQDLYDISAYILYQKLRHPGEVGRRQAVLLRSGVASGVAHRRPSEAAQAAPHGPPQLLHKGQSEAGEAGLDLNSILAIS</sequence>
<feature type="non-terminal residue" evidence="2">
    <location>
        <position position="84"/>
    </location>
</feature>
<accession>A0ABN9V4B1</accession>